<evidence type="ECO:0000313" key="2">
    <source>
        <dbReference type="Proteomes" id="UP000325787"/>
    </source>
</evidence>
<dbReference type="InterPro" id="IPR036737">
    <property type="entry name" value="OmpA-like_sf"/>
</dbReference>
<accession>A0A5Q0GX39</accession>
<dbReference type="OrthoDB" id="3696557at2"/>
<organism evidence="1 2">
    <name type="scientific">Saccharothrix syringae</name>
    <name type="common">Nocardiopsis syringae</name>
    <dbReference type="NCBI Taxonomy" id="103733"/>
    <lineage>
        <taxon>Bacteria</taxon>
        <taxon>Bacillati</taxon>
        <taxon>Actinomycetota</taxon>
        <taxon>Actinomycetes</taxon>
        <taxon>Pseudonocardiales</taxon>
        <taxon>Pseudonocardiaceae</taxon>
        <taxon>Saccharothrix</taxon>
    </lineage>
</organism>
<dbReference type="Gene3D" id="3.30.1330.60">
    <property type="entry name" value="OmpA-like domain"/>
    <property type="match status" value="1"/>
</dbReference>
<evidence type="ECO:0008006" key="3">
    <source>
        <dbReference type="Google" id="ProtNLM"/>
    </source>
</evidence>
<protein>
    <recommendedName>
        <fullName evidence="3">OmpA-like domain-containing protein</fullName>
    </recommendedName>
</protein>
<dbReference type="Gene3D" id="3.40.1520.20">
    <property type="match status" value="1"/>
</dbReference>
<dbReference type="SUPFAM" id="SSF103088">
    <property type="entry name" value="OmpA-like"/>
    <property type="match status" value="1"/>
</dbReference>
<keyword evidence="2" id="KW-1185">Reference proteome</keyword>
<dbReference type="AlphaFoldDB" id="A0A5Q0GX39"/>
<evidence type="ECO:0000313" key="1">
    <source>
        <dbReference type="EMBL" id="QFZ18104.1"/>
    </source>
</evidence>
<dbReference type="EMBL" id="CP034550">
    <property type="protein sequence ID" value="QFZ18104.1"/>
    <property type="molecule type" value="Genomic_DNA"/>
</dbReference>
<dbReference type="KEGG" id="ssyi:EKG83_11985"/>
<sequence>MIRADEVVLVGEAGDDAEREALVEAVRGRVDFYRVTDLITLTGERLPASPGNVVDLLLAAARSGVTGFAAGFSGQRVDVSAVVAGEGAAEDLRRAVRRVFADGALDVEVRTPEVGPLDVAALQRSVTNMVQGGGGFRFEPGTTGWEGYGPVLVGRVGRLLLVAPRSTITLVGHASTERPDARDLALARVGVVRDLFVAQGVRPDQVETSVSIDAAPEGADPVARQVDVLIR</sequence>
<gene>
    <name evidence="1" type="ORF">EKG83_11985</name>
</gene>
<reference evidence="2" key="1">
    <citation type="journal article" date="2021" name="Curr. Microbiol.">
        <title>Complete genome of nocamycin-producing strain Saccharothrix syringae NRRL B-16468 reveals the biosynthetic potential for secondary metabolites.</title>
        <authorList>
            <person name="Mo X."/>
            <person name="Yang S."/>
        </authorList>
    </citation>
    <scope>NUCLEOTIDE SEQUENCE [LARGE SCALE GENOMIC DNA]</scope>
    <source>
        <strain evidence="2">ATCC 51364 / DSM 43886 / JCM 6844 / KCTC 9398 / NBRC 14523 / NRRL B-16468 / INA 2240</strain>
    </source>
</reference>
<dbReference type="RefSeq" id="WP_033427185.1">
    <property type="nucleotide sequence ID" value="NZ_CP034550.1"/>
</dbReference>
<dbReference type="Proteomes" id="UP000325787">
    <property type="component" value="Chromosome"/>
</dbReference>
<name>A0A5Q0GX39_SACSY</name>
<proteinExistence type="predicted"/>